<organism evidence="2 3">
    <name type="scientific">Amblyomma americanum</name>
    <name type="common">Lone star tick</name>
    <dbReference type="NCBI Taxonomy" id="6943"/>
    <lineage>
        <taxon>Eukaryota</taxon>
        <taxon>Metazoa</taxon>
        <taxon>Ecdysozoa</taxon>
        <taxon>Arthropoda</taxon>
        <taxon>Chelicerata</taxon>
        <taxon>Arachnida</taxon>
        <taxon>Acari</taxon>
        <taxon>Parasitiformes</taxon>
        <taxon>Ixodida</taxon>
        <taxon>Ixodoidea</taxon>
        <taxon>Ixodidae</taxon>
        <taxon>Amblyomminae</taxon>
        <taxon>Amblyomma</taxon>
    </lineage>
</organism>
<feature type="compositionally biased region" description="Gly residues" evidence="1">
    <location>
        <begin position="30"/>
        <end position="41"/>
    </location>
</feature>
<dbReference type="EMBL" id="JARKHS020016607">
    <property type="protein sequence ID" value="KAK8773606.1"/>
    <property type="molecule type" value="Genomic_DNA"/>
</dbReference>
<dbReference type="Proteomes" id="UP001321473">
    <property type="component" value="Unassembled WGS sequence"/>
</dbReference>
<evidence type="ECO:0000313" key="3">
    <source>
        <dbReference type="Proteomes" id="UP001321473"/>
    </source>
</evidence>
<keyword evidence="3" id="KW-1185">Reference proteome</keyword>
<feature type="region of interest" description="Disordered" evidence="1">
    <location>
        <begin position="30"/>
        <end position="73"/>
    </location>
</feature>
<feature type="compositionally biased region" description="Polar residues" evidence="1">
    <location>
        <begin position="57"/>
        <end position="73"/>
    </location>
</feature>
<name>A0AAQ4EFX4_AMBAM</name>
<evidence type="ECO:0000313" key="2">
    <source>
        <dbReference type="EMBL" id="KAK8773606.1"/>
    </source>
</evidence>
<sequence length="140" mass="14514">MLCEREERLDKNQLIGSAYIAGDEFGKSGGGSGGGGGGGSGSTAIPSSGPVVRIGSEGSTTDTPGSVAPMTSTATTRPGMLICVVGESLSNPAVFDGTMCDYAIYPDLVKDGTDFVPLYGKTSWEVFKKVLKRHYLQLVQ</sequence>
<proteinExistence type="predicted"/>
<evidence type="ECO:0000256" key="1">
    <source>
        <dbReference type="SAM" id="MobiDB-lite"/>
    </source>
</evidence>
<gene>
    <name evidence="2" type="ORF">V5799_011861</name>
</gene>
<comment type="caution">
    <text evidence="2">The sequence shown here is derived from an EMBL/GenBank/DDBJ whole genome shotgun (WGS) entry which is preliminary data.</text>
</comment>
<reference evidence="2 3" key="1">
    <citation type="journal article" date="2023" name="Arcadia Sci">
        <title>De novo assembly of a long-read Amblyomma americanum tick genome.</title>
        <authorList>
            <person name="Chou S."/>
            <person name="Poskanzer K.E."/>
            <person name="Rollins M."/>
            <person name="Thuy-Boun P.S."/>
        </authorList>
    </citation>
    <scope>NUCLEOTIDE SEQUENCE [LARGE SCALE GENOMIC DNA]</scope>
    <source>
        <strain evidence="2">F_SG_1</strain>
        <tissue evidence="2">Salivary glands</tissue>
    </source>
</reference>
<dbReference type="AlphaFoldDB" id="A0AAQ4EFX4"/>
<accession>A0AAQ4EFX4</accession>
<protein>
    <submittedName>
        <fullName evidence="2">Uncharacterized protein</fullName>
    </submittedName>
</protein>